<name>L8GIE0_ACACF</name>
<keyword evidence="8" id="KW-0819">tRNA processing</keyword>
<feature type="compositionally biased region" description="Acidic residues" evidence="12">
    <location>
        <begin position="292"/>
        <end position="303"/>
    </location>
</feature>
<comment type="subcellular location">
    <subcellularLocation>
        <location evidence="2">Cytoplasm</location>
    </subcellularLocation>
    <subcellularLocation>
        <location evidence="1">Nucleus</location>
    </subcellularLocation>
</comment>
<dbReference type="GO" id="GO:0033588">
    <property type="term" value="C:elongator holoenzyme complex"/>
    <property type="evidence" value="ECO:0007669"/>
    <property type="project" value="InterPro"/>
</dbReference>
<reference evidence="14 15" key="1">
    <citation type="journal article" date="2013" name="Genome Biol.">
        <title>Genome of Acanthamoeba castellanii highlights extensive lateral gene transfer and early evolution of tyrosine kinase signaling.</title>
        <authorList>
            <person name="Clarke M."/>
            <person name="Lohan A.J."/>
            <person name="Liu B."/>
            <person name="Lagkouvardos I."/>
            <person name="Roy S."/>
            <person name="Zafar N."/>
            <person name="Bertelli C."/>
            <person name="Schilde C."/>
            <person name="Kianianmomeni A."/>
            <person name="Burglin T.R."/>
            <person name="Frech C."/>
            <person name="Turcotte B."/>
            <person name="Kopec K.O."/>
            <person name="Synnott J.M."/>
            <person name="Choo C."/>
            <person name="Paponov I."/>
            <person name="Finkler A."/>
            <person name="Soon Heng Tan C."/>
            <person name="Hutchins A.P."/>
            <person name="Weinmeier T."/>
            <person name="Rattei T."/>
            <person name="Chu J.S."/>
            <person name="Gimenez G."/>
            <person name="Irimia M."/>
            <person name="Rigden D.J."/>
            <person name="Fitzpatrick D.A."/>
            <person name="Lorenzo-Morales J."/>
            <person name="Bateman A."/>
            <person name="Chiu C.H."/>
            <person name="Tang P."/>
            <person name="Hegemann P."/>
            <person name="Fromm H."/>
            <person name="Raoult D."/>
            <person name="Greub G."/>
            <person name="Miranda-Saavedra D."/>
            <person name="Chen N."/>
            <person name="Nash P."/>
            <person name="Ginger M.L."/>
            <person name="Horn M."/>
            <person name="Schaap P."/>
            <person name="Caler L."/>
            <person name="Loftus B."/>
        </authorList>
    </citation>
    <scope>NUCLEOTIDE SEQUENCE [LARGE SCALE GENOMIC DNA]</scope>
    <source>
        <strain evidence="14 15">Neff</strain>
    </source>
</reference>
<feature type="repeat" description="WD" evidence="11">
    <location>
        <begin position="684"/>
        <end position="715"/>
    </location>
</feature>
<dbReference type="PRINTS" id="PR00320">
    <property type="entry name" value="GPROTEINBRPT"/>
</dbReference>
<feature type="repeat" description="WD" evidence="11">
    <location>
        <begin position="233"/>
        <end position="277"/>
    </location>
</feature>
<evidence type="ECO:0000313" key="14">
    <source>
        <dbReference type="EMBL" id="ELR12752.1"/>
    </source>
</evidence>
<dbReference type="GeneID" id="14913444"/>
<dbReference type="Proteomes" id="UP000011083">
    <property type="component" value="Unassembled WGS sequence"/>
</dbReference>
<dbReference type="PROSITE" id="PS50294">
    <property type="entry name" value="WD_REPEATS_REGION"/>
    <property type="match status" value="2"/>
</dbReference>
<dbReference type="SMART" id="SM00320">
    <property type="entry name" value="WD40"/>
    <property type="match status" value="8"/>
</dbReference>
<dbReference type="OMA" id="ENFRHIS"/>
<proteinExistence type="inferred from homology"/>
<evidence type="ECO:0000256" key="10">
    <source>
        <dbReference type="ARBA" id="ARBA00023242"/>
    </source>
</evidence>
<dbReference type="GO" id="GO:0002098">
    <property type="term" value="P:tRNA wobble uridine modification"/>
    <property type="evidence" value="ECO:0007669"/>
    <property type="project" value="InterPro"/>
</dbReference>
<evidence type="ECO:0000259" key="13">
    <source>
        <dbReference type="PROSITE" id="PS50835"/>
    </source>
</evidence>
<evidence type="ECO:0000313" key="15">
    <source>
        <dbReference type="Proteomes" id="UP000011083"/>
    </source>
</evidence>
<sequence length="840" mass="92138">MEGAAAASGNLAAEGEASSALDAKVLLRFISVGCNRLVNAATWGRNNLLAYGAHNMIALYAPDEYRVKQVLRGHTDRVNSVSWIPNTSESVEARWKSPETELVSGSSDKTVMVWRKSQSSDEAWTHPSPLWLLGHADSVTHVAVLTTPNGQVWLASTSADRTMKIWRRDSGPTAGEWTCLQTFDYAPKMMECVALTHIPGTNVVLMAAAGVDLMIHLYVCKLDGQKFHRLLELHGHEDWIRSLAFTRADNGDVFLASSAQDNYIRLWKIARSDAGESSVAVAPLLAAAGGDDAPDEAEADDEGAGLSREDIEQRRGKRFKLGSDGMFIAVLESILYGHDDWVYSVRWHPTIEKQGVEHQPMALLSASMDRSMAIWRPDPETGVWLNDVRVGELGGNALGFFGGLFGPEGLYILAHGYNGAFHLWKRQVTKVLQGEGVEDLELEAWEPCVTVSGHFGSVEDVSWDPSQRYVVSIHGYDMSCLAFVNGASHRFVSGADEKVIRVFDAPRTFVATLAAITGVAAEPELAESRPLGANVPPLGLSNKPVFEGEERPAEAADGMKFREEAVAEPVVLGVPPFEEHLMQSTLWPEIYKLYGHGDNLVCLASSRSGKHIASACKGSKPEQCGVIVWETDPWKKSHQVYSHTLTVTQLEYSHDDAFLCSASRDRCLSIFSTSAEEYKLVAKIKAHDRIIWSCSWSHDDAYLATGSRDKKVKVWRKGTSEKDGQQVPSWSLDSSLLFKTGVNAVAFFPIAGEGTWRYLLAVGLENGLISLWVGSHQADTKGLRWTSLISVPPSLCPVDTVKRLSWRKPTADAAREQATFDLAVGASDHSVRILSFTLHP</sequence>
<keyword evidence="6" id="KW-0963">Cytoplasm</keyword>
<evidence type="ECO:0000256" key="3">
    <source>
        <dbReference type="ARBA" id="ARBA00005043"/>
    </source>
</evidence>
<dbReference type="PROSITE" id="PS50082">
    <property type="entry name" value="WD_REPEATS_2"/>
    <property type="match status" value="4"/>
</dbReference>
<dbReference type="SUPFAM" id="SSF50978">
    <property type="entry name" value="WD40 repeat-like"/>
    <property type="match status" value="2"/>
</dbReference>
<dbReference type="InterPro" id="IPR020472">
    <property type="entry name" value="WD40_PAC1"/>
</dbReference>
<evidence type="ECO:0000256" key="8">
    <source>
        <dbReference type="ARBA" id="ARBA00022694"/>
    </source>
</evidence>
<protein>
    <recommendedName>
        <fullName evidence="5">Elongator complex protein 2</fullName>
    </recommendedName>
</protein>
<dbReference type="UniPathway" id="UPA00988"/>
<evidence type="ECO:0000256" key="9">
    <source>
        <dbReference type="ARBA" id="ARBA00022737"/>
    </source>
</evidence>
<comment type="pathway">
    <text evidence="3">tRNA modification; 5-methoxycarbonylmethyl-2-thiouridine-tRNA biosynthesis.</text>
</comment>
<feature type="domain" description="Ig-like" evidence="13">
    <location>
        <begin position="588"/>
        <end position="682"/>
    </location>
</feature>
<dbReference type="Gene3D" id="2.130.10.10">
    <property type="entry name" value="YVTN repeat-like/Quinoprotein amine dehydrogenase"/>
    <property type="match status" value="5"/>
</dbReference>
<evidence type="ECO:0000256" key="6">
    <source>
        <dbReference type="ARBA" id="ARBA00022490"/>
    </source>
</evidence>
<evidence type="ECO:0000256" key="11">
    <source>
        <dbReference type="PROSITE-ProRule" id="PRU00221"/>
    </source>
</evidence>
<dbReference type="PROSITE" id="PS50835">
    <property type="entry name" value="IG_LIKE"/>
    <property type="match status" value="1"/>
</dbReference>
<dbReference type="InterPro" id="IPR007110">
    <property type="entry name" value="Ig-like_dom"/>
</dbReference>
<evidence type="ECO:0000256" key="1">
    <source>
        <dbReference type="ARBA" id="ARBA00004123"/>
    </source>
</evidence>
<dbReference type="GO" id="GO:0005737">
    <property type="term" value="C:cytoplasm"/>
    <property type="evidence" value="ECO:0007669"/>
    <property type="project" value="UniProtKB-SubCell"/>
</dbReference>
<dbReference type="KEGG" id="acan:ACA1_092860"/>
<comment type="similarity">
    <text evidence="4">Belongs to the WD repeat ELP2 family.</text>
</comment>
<dbReference type="Pfam" id="PF00400">
    <property type="entry name" value="WD40"/>
    <property type="match status" value="8"/>
</dbReference>
<dbReference type="InterPro" id="IPR036322">
    <property type="entry name" value="WD40_repeat_dom_sf"/>
</dbReference>
<dbReference type="OrthoDB" id="27911at2759"/>
<dbReference type="EMBL" id="KB008103">
    <property type="protein sequence ID" value="ELR12752.1"/>
    <property type="molecule type" value="Genomic_DNA"/>
</dbReference>
<evidence type="ECO:0000256" key="5">
    <source>
        <dbReference type="ARBA" id="ARBA00020267"/>
    </source>
</evidence>
<dbReference type="PANTHER" id="PTHR44111">
    <property type="entry name" value="ELONGATOR COMPLEX PROTEIN 2"/>
    <property type="match status" value="1"/>
</dbReference>
<dbReference type="InterPro" id="IPR037289">
    <property type="entry name" value="Elp2"/>
</dbReference>
<dbReference type="STRING" id="1257118.L8GIE0"/>
<evidence type="ECO:0000256" key="7">
    <source>
        <dbReference type="ARBA" id="ARBA00022574"/>
    </source>
</evidence>
<accession>L8GIE0</accession>
<dbReference type="VEuPathDB" id="AmoebaDB:ACA1_092860"/>
<dbReference type="InterPro" id="IPR015943">
    <property type="entry name" value="WD40/YVTN_repeat-like_dom_sf"/>
</dbReference>
<feature type="repeat" description="WD" evidence="11">
    <location>
        <begin position="71"/>
        <end position="114"/>
    </location>
</feature>
<evidence type="ECO:0000256" key="4">
    <source>
        <dbReference type="ARBA" id="ARBA00005881"/>
    </source>
</evidence>
<keyword evidence="9" id="KW-0677">Repeat</keyword>
<evidence type="ECO:0000256" key="12">
    <source>
        <dbReference type="SAM" id="MobiDB-lite"/>
    </source>
</evidence>
<keyword evidence="7 11" id="KW-0853">WD repeat</keyword>
<dbReference type="RefSeq" id="XP_004334765.1">
    <property type="nucleotide sequence ID" value="XM_004334717.1"/>
</dbReference>
<feature type="region of interest" description="Disordered" evidence="12">
    <location>
        <begin position="289"/>
        <end position="309"/>
    </location>
</feature>
<keyword evidence="15" id="KW-1185">Reference proteome</keyword>
<gene>
    <name evidence="14" type="ORF">ACA1_092860</name>
</gene>
<dbReference type="GO" id="GO:0005634">
    <property type="term" value="C:nucleus"/>
    <property type="evidence" value="ECO:0007669"/>
    <property type="project" value="UniProtKB-SubCell"/>
</dbReference>
<organism evidence="14 15">
    <name type="scientific">Acanthamoeba castellanii (strain ATCC 30010 / Neff)</name>
    <dbReference type="NCBI Taxonomy" id="1257118"/>
    <lineage>
        <taxon>Eukaryota</taxon>
        <taxon>Amoebozoa</taxon>
        <taxon>Discosea</taxon>
        <taxon>Longamoebia</taxon>
        <taxon>Centramoebida</taxon>
        <taxon>Acanthamoebidae</taxon>
        <taxon>Acanthamoeba</taxon>
    </lineage>
</organism>
<dbReference type="InterPro" id="IPR001680">
    <property type="entry name" value="WD40_rpt"/>
</dbReference>
<dbReference type="PANTHER" id="PTHR44111:SF1">
    <property type="entry name" value="ELONGATOR COMPLEX PROTEIN 2"/>
    <property type="match status" value="1"/>
</dbReference>
<dbReference type="AlphaFoldDB" id="L8GIE0"/>
<evidence type="ECO:0000256" key="2">
    <source>
        <dbReference type="ARBA" id="ARBA00004496"/>
    </source>
</evidence>
<feature type="repeat" description="WD" evidence="11">
    <location>
        <begin position="132"/>
        <end position="176"/>
    </location>
</feature>
<keyword evidence="10" id="KW-0539">Nucleus</keyword>